<protein>
    <submittedName>
        <fullName evidence="1">Uncharacterized protein</fullName>
    </submittedName>
</protein>
<sequence length="36" mass="4269">MSMLLIISHIFSLYLSYPDFPCFLLLDRKVLQHQVS</sequence>
<name>Q9UXR1_METTE</name>
<dbReference type="AlphaFoldDB" id="Q9UXR1"/>
<dbReference type="EMBL" id="AJ010568">
    <property type="protein sequence ID" value="CAB54855.1"/>
    <property type="molecule type" value="Genomic_DNA"/>
</dbReference>
<evidence type="ECO:0000313" key="1">
    <source>
        <dbReference type="EMBL" id="CAB54855.1"/>
    </source>
</evidence>
<proteinExistence type="predicted"/>
<reference evidence="1" key="1">
    <citation type="submission" date="1998-08" db="EMBL/GenBank/DDBJ databases">
        <title>The genes coding for the hsp70 (dnaK) molecular chaperone machine occur in the moderate thermophilic archaeon Methanosarcina thermophila TM-1.</title>
        <authorList>
            <person name="Hofman-Bang J.P."/>
            <person name="Lange M."/>
            <person name="Conway de Macario E."/>
            <person name="Macario A.J.L."/>
            <person name="Ahring B.K."/>
        </authorList>
    </citation>
    <scope>NUCLEOTIDE SEQUENCE</scope>
    <source>
        <strain evidence="1">TM-1</strain>
    </source>
</reference>
<organism evidence="1">
    <name type="scientific">Methanosarcina thermophila</name>
    <dbReference type="NCBI Taxonomy" id="2210"/>
    <lineage>
        <taxon>Archaea</taxon>
        <taxon>Methanobacteriati</taxon>
        <taxon>Methanobacteriota</taxon>
        <taxon>Stenosarchaea group</taxon>
        <taxon>Methanomicrobia</taxon>
        <taxon>Methanosarcinales</taxon>
        <taxon>Methanosarcinaceae</taxon>
        <taxon>Methanosarcina</taxon>
    </lineage>
</organism>
<reference evidence="1" key="2">
    <citation type="journal article" date="1999" name="Gene">
        <title>The genes coding for the hsp70 (dnaK) molecular chaperone machine occur in the moderate thermophilic archaeon Methanosarcina thermophila TM-1.</title>
        <authorList>
            <person name="Hofman-Bang J.P."/>
            <person name="Lange M."/>
            <person name="Conway de Macario E."/>
            <person name="Macario A.J.P."/>
            <person name="Ahring B.K."/>
        </authorList>
    </citation>
    <scope>NUCLEOTIDE SEQUENCE</scope>
    <source>
        <strain evidence="1">TM-1</strain>
    </source>
</reference>
<accession>Q9UXR1</accession>